<accession>A0A164L9U8</accession>
<proteinExistence type="predicted"/>
<organism evidence="1 2">
    <name type="scientific">Bacillus cereus</name>
    <dbReference type="NCBI Taxonomy" id="1396"/>
    <lineage>
        <taxon>Bacteria</taxon>
        <taxon>Bacillati</taxon>
        <taxon>Bacillota</taxon>
        <taxon>Bacilli</taxon>
        <taxon>Bacillales</taxon>
        <taxon>Bacillaceae</taxon>
        <taxon>Bacillus</taxon>
        <taxon>Bacillus cereus group</taxon>
    </lineage>
</organism>
<name>A0A164L9U8_BACCE</name>
<evidence type="ECO:0000313" key="2">
    <source>
        <dbReference type="Proteomes" id="UP000076482"/>
    </source>
</evidence>
<reference evidence="1 2" key="1">
    <citation type="submission" date="2015-09" db="EMBL/GenBank/DDBJ databases">
        <title>Bacillus cereus food isolates.</title>
        <authorList>
            <person name="Boekhorst J."/>
        </authorList>
    </citation>
    <scope>NUCLEOTIDE SEQUENCE [LARGE SCALE GENOMIC DNA]</scope>
    <source>
        <strain evidence="1 2">B4088</strain>
    </source>
</reference>
<gene>
    <name evidence="1" type="ORF">B4088_5329</name>
</gene>
<dbReference type="AlphaFoldDB" id="A0A164L9U8"/>
<dbReference type="RefSeq" id="WP_063262844.1">
    <property type="nucleotide sequence ID" value="NZ_LJKE01000104.1"/>
</dbReference>
<dbReference type="PATRIC" id="fig|1396.535.peg.5881"/>
<comment type="caution">
    <text evidence="1">The sequence shown here is derived from an EMBL/GenBank/DDBJ whole genome shotgun (WGS) entry which is preliminary data.</text>
</comment>
<evidence type="ECO:0000313" key="1">
    <source>
        <dbReference type="EMBL" id="KZD55584.1"/>
    </source>
</evidence>
<protein>
    <submittedName>
        <fullName evidence="1">Uncharacterized protein</fullName>
    </submittedName>
</protein>
<sequence>MSYKNKLVEVYTNEKELQKLFLGHTSKGDVIYKEGIHTIVFKVNGKCIRNWLKGHGHNKDELGFTSFITPCALMSITDIQGVTEWKRDNDDSVERLIEVHELLEETCNELRYLYNKQFIIYTQTIQDIKEVQRLVLMHIKHKNQGDKQTDIQTVTRWKEDKEDSEDRLYDVYELLEKAYKELEYLYNKYYILETHTAQGVKKIHDHVGNLIEYRDQGNKLM</sequence>
<dbReference type="Proteomes" id="UP000076482">
    <property type="component" value="Unassembled WGS sequence"/>
</dbReference>
<dbReference type="EMBL" id="LJKE01000104">
    <property type="protein sequence ID" value="KZD55584.1"/>
    <property type="molecule type" value="Genomic_DNA"/>
</dbReference>